<protein>
    <submittedName>
        <fullName evidence="5">HipA domain-containing protein</fullName>
    </submittedName>
</protein>
<accession>A0ABP8WCJ5</accession>
<evidence type="ECO:0000256" key="1">
    <source>
        <dbReference type="ARBA" id="ARBA00010164"/>
    </source>
</evidence>
<evidence type="ECO:0000313" key="5">
    <source>
        <dbReference type="EMBL" id="GAA4686750.1"/>
    </source>
</evidence>
<dbReference type="InterPro" id="IPR012893">
    <property type="entry name" value="HipA-like_C"/>
</dbReference>
<dbReference type="InterPro" id="IPR052028">
    <property type="entry name" value="HipA_Ser/Thr_kinase"/>
</dbReference>
<proteinExistence type="inferred from homology"/>
<name>A0ABP8WCJ5_9MICO</name>
<dbReference type="PANTHER" id="PTHR37419">
    <property type="entry name" value="SERINE/THREONINE-PROTEIN KINASE TOXIN HIPA"/>
    <property type="match status" value="1"/>
</dbReference>
<dbReference type="Proteomes" id="UP001500843">
    <property type="component" value="Unassembled WGS sequence"/>
</dbReference>
<keyword evidence="2" id="KW-0808">Transferase</keyword>
<evidence type="ECO:0000259" key="4">
    <source>
        <dbReference type="Pfam" id="PF07804"/>
    </source>
</evidence>
<dbReference type="EMBL" id="BAABHM010000002">
    <property type="protein sequence ID" value="GAA4686750.1"/>
    <property type="molecule type" value="Genomic_DNA"/>
</dbReference>
<dbReference type="RefSeq" id="WP_253872001.1">
    <property type="nucleotide sequence ID" value="NZ_BAABHM010000002.1"/>
</dbReference>
<keyword evidence="3" id="KW-0418">Kinase</keyword>
<comment type="caution">
    <text evidence="5">The sequence shown here is derived from an EMBL/GenBank/DDBJ whole genome shotgun (WGS) entry which is preliminary data.</text>
</comment>
<evidence type="ECO:0000256" key="3">
    <source>
        <dbReference type="ARBA" id="ARBA00022777"/>
    </source>
</evidence>
<keyword evidence="6" id="KW-1185">Reference proteome</keyword>
<dbReference type="PANTHER" id="PTHR37419:SF8">
    <property type="entry name" value="TOXIN YJJJ"/>
    <property type="match status" value="1"/>
</dbReference>
<dbReference type="Pfam" id="PF07804">
    <property type="entry name" value="HipA_C"/>
    <property type="match status" value="1"/>
</dbReference>
<reference evidence="6" key="1">
    <citation type="journal article" date="2019" name="Int. J. Syst. Evol. Microbiol.">
        <title>The Global Catalogue of Microorganisms (GCM) 10K type strain sequencing project: providing services to taxonomists for standard genome sequencing and annotation.</title>
        <authorList>
            <consortium name="The Broad Institute Genomics Platform"/>
            <consortium name="The Broad Institute Genome Sequencing Center for Infectious Disease"/>
            <person name="Wu L."/>
            <person name="Ma J."/>
        </authorList>
    </citation>
    <scope>NUCLEOTIDE SEQUENCE [LARGE SCALE GENOMIC DNA]</scope>
    <source>
        <strain evidence="6">JCM 17975</strain>
    </source>
</reference>
<gene>
    <name evidence="5" type="ORF">GCM10023198_01290</name>
</gene>
<organism evidence="5 6">
    <name type="scientific">Promicromonospora umidemergens</name>
    <dbReference type="NCBI Taxonomy" id="629679"/>
    <lineage>
        <taxon>Bacteria</taxon>
        <taxon>Bacillati</taxon>
        <taxon>Actinomycetota</taxon>
        <taxon>Actinomycetes</taxon>
        <taxon>Micrococcales</taxon>
        <taxon>Promicromonosporaceae</taxon>
        <taxon>Promicromonospora</taxon>
    </lineage>
</organism>
<comment type="similarity">
    <text evidence="1">Belongs to the HipA Ser/Thr kinase family.</text>
</comment>
<feature type="domain" description="HipA-like C-terminal" evidence="4">
    <location>
        <begin position="174"/>
        <end position="403"/>
    </location>
</feature>
<sequence>MSIHVEVELPGGGQARAGDLDMHLNRGGALVGCTFRYDAAYLRDPRAYALCPELPLTPGNIPSGSDRPLFGVLADCQPDQWGRTLLFHAERRAARAEGRKFMTLTEVDFLLGVQDETRLGSLRFSLDDGRTFLGPPRAEVPDLVELPSLTDAADAVAQHRETDQDVRLLVAAGTSMGGARPKVTVRDSVGDLWMAKLPESSDRWDVQAWEYLTLRLASNAGIEVPVARLHRIGPARSILLTRRFDRRPVFQGPRADLQRSEDASWGGSGGRIGFLSADSLTQKAFFEVIDYRTLAETLADHSGRPATDGHDLFRRVAFTLLVRNVDDHMKNHGFLRRADGWSLSPLFDVNPNPFAVVESTPLRPGGNRIDREVRVLLATADSYGLRRDDARRVLGEVAAATSGWTRIAREMSLPPEEIALMAEAFENPNGDEARAA</sequence>
<evidence type="ECO:0000313" key="6">
    <source>
        <dbReference type="Proteomes" id="UP001500843"/>
    </source>
</evidence>
<evidence type="ECO:0000256" key="2">
    <source>
        <dbReference type="ARBA" id="ARBA00022679"/>
    </source>
</evidence>